<sequence>MPAHNQSLRKLELNDGGGPTMRMTTLSVTTMTTAGTCGGHDDGACRLWRLRVDAESNAKERDRESAECGGDEDAERGQDTTRDEKDKGKAEEVTVYRESLQRRREESRTRGTVWLTCFNRESLYQEIVYVPKMRQSLTSHRFELCGTERVIHVLLKNNHGSAGDSRHFPTALHYSPSSSVAMRKITGQSIHGHFDSKGHNLLNHGPPAHTPYANNAGSKRLDKVIALLEQSGGHGSRENAVVGSIVSGLGWSIFLSVLDHVYPAESAITVTGLSEFAEKLKEGTWLVGPDDLRFALSQLRRTYHAKLKQSDTEEDVSSPTELVETSGRVIRGVLWAFSRFWQGIDRYGNGIWARFEPARALSSGGLTATPTARHSRVVKREGVKTALSQDEKTHVQYDPPAGWCPPDGDEELESQGARDGCSTLTSHPRTQSESIPVAV</sequence>
<evidence type="ECO:0000313" key="2">
    <source>
        <dbReference type="Proteomes" id="UP000814140"/>
    </source>
</evidence>
<dbReference type="EMBL" id="MU277294">
    <property type="protein sequence ID" value="KAI0055396.1"/>
    <property type="molecule type" value="Genomic_DNA"/>
</dbReference>
<reference evidence="1" key="1">
    <citation type="submission" date="2021-03" db="EMBL/GenBank/DDBJ databases">
        <authorList>
            <consortium name="DOE Joint Genome Institute"/>
            <person name="Ahrendt S."/>
            <person name="Looney B.P."/>
            <person name="Miyauchi S."/>
            <person name="Morin E."/>
            <person name="Drula E."/>
            <person name="Courty P.E."/>
            <person name="Chicoki N."/>
            <person name="Fauchery L."/>
            <person name="Kohler A."/>
            <person name="Kuo A."/>
            <person name="Labutti K."/>
            <person name="Pangilinan J."/>
            <person name="Lipzen A."/>
            <person name="Riley R."/>
            <person name="Andreopoulos W."/>
            <person name="He G."/>
            <person name="Johnson J."/>
            <person name="Barry K.W."/>
            <person name="Grigoriev I.V."/>
            <person name="Nagy L."/>
            <person name="Hibbett D."/>
            <person name="Henrissat B."/>
            <person name="Matheny P.B."/>
            <person name="Labbe J."/>
            <person name="Martin F."/>
        </authorList>
    </citation>
    <scope>NUCLEOTIDE SEQUENCE</scope>
    <source>
        <strain evidence="1">HHB10654</strain>
    </source>
</reference>
<gene>
    <name evidence="1" type="ORF">BV25DRAFT_1843006</name>
</gene>
<comment type="caution">
    <text evidence="1">The sequence shown here is derived from an EMBL/GenBank/DDBJ whole genome shotgun (WGS) entry which is preliminary data.</text>
</comment>
<name>A0ACB8SHY5_9AGAM</name>
<keyword evidence="2" id="KW-1185">Reference proteome</keyword>
<evidence type="ECO:0000313" key="1">
    <source>
        <dbReference type="EMBL" id="KAI0055396.1"/>
    </source>
</evidence>
<reference evidence="1" key="2">
    <citation type="journal article" date="2022" name="New Phytol.">
        <title>Evolutionary transition to the ectomycorrhizal habit in the genomes of a hyperdiverse lineage of mushroom-forming fungi.</title>
        <authorList>
            <person name="Looney B."/>
            <person name="Miyauchi S."/>
            <person name="Morin E."/>
            <person name="Drula E."/>
            <person name="Courty P.E."/>
            <person name="Kohler A."/>
            <person name="Kuo A."/>
            <person name="LaButti K."/>
            <person name="Pangilinan J."/>
            <person name="Lipzen A."/>
            <person name="Riley R."/>
            <person name="Andreopoulos W."/>
            <person name="He G."/>
            <person name="Johnson J."/>
            <person name="Nolan M."/>
            <person name="Tritt A."/>
            <person name="Barry K.W."/>
            <person name="Grigoriev I.V."/>
            <person name="Nagy L.G."/>
            <person name="Hibbett D."/>
            <person name="Henrissat B."/>
            <person name="Matheny P.B."/>
            <person name="Labbe J."/>
            <person name="Martin F.M."/>
        </authorList>
    </citation>
    <scope>NUCLEOTIDE SEQUENCE</scope>
    <source>
        <strain evidence="1">HHB10654</strain>
    </source>
</reference>
<dbReference type="Proteomes" id="UP000814140">
    <property type="component" value="Unassembled WGS sequence"/>
</dbReference>
<accession>A0ACB8SHY5</accession>
<organism evidence="1 2">
    <name type="scientific">Artomyces pyxidatus</name>
    <dbReference type="NCBI Taxonomy" id="48021"/>
    <lineage>
        <taxon>Eukaryota</taxon>
        <taxon>Fungi</taxon>
        <taxon>Dikarya</taxon>
        <taxon>Basidiomycota</taxon>
        <taxon>Agaricomycotina</taxon>
        <taxon>Agaricomycetes</taxon>
        <taxon>Russulales</taxon>
        <taxon>Auriscalpiaceae</taxon>
        <taxon>Artomyces</taxon>
    </lineage>
</organism>
<proteinExistence type="predicted"/>
<protein>
    <submittedName>
        <fullName evidence="1">Uncharacterized protein</fullName>
    </submittedName>
</protein>